<comment type="subcellular location">
    <subcellularLocation>
        <location evidence="1">Nucleus</location>
        <location evidence="1">Nucleolus</location>
    </subcellularLocation>
</comment>
<gene>
    <name evidence="8" type="ORF">H5410_005867</name>
</gene>
<dbReference type="PANTHER" id="PTHR23271">
    <property type="entry name" value="HEPATOCELLULAR CARCINOMA-ASSOCIATED ANTIGEN 66"/>
    <property type="match status" value="1"/>
</dbReference>
<feature type="domain" description="U3 small nucleolar RNA-associated protein 6 homolog C-terminal" evidence="7">
    <location>
        <begin position="348"/>
        <end position="471"/>
    </location>
</feature>
<dbReference type="SUPFAM" id="SSF48452">
    <property type="entry name" value="TPR-like"/>
    <property type="match status" value="2"/>
</dbReference>
<reference evidence="8 9" key="1">
    <citation type="submission" date="2020-09" db="EMBL/GenBank/DDBJ databases">
        <title>De no assembly of potato wild relative species, Solanum commersonii.</title>
        <authorList>
            <person name="Cho K."/>
        </authorList>
    </citation>
    <scope>NUCLEOTIDE SEQUENCE [LARGE SCALE GENOMIC DNA]</scope>
    <source>
        <strain evidence="8">LZ3.2</strain>
        <tissue evidence="8">Leaf</tissue>
    </source>
</reference>
<evidence type="ECO:0008006" key="10">
    <source>
        <dbReference type="Google" id="ProtNLM"/>
    </source>
</evidence>
<dbReference type="PANTHER" id="PTHR23271:SF1">
    <property type="entry name" value="U3 SMALL NUCLEOLAR RNA-ASSOCIATED PROTEIN 6 HOMOLOG"/>
    <property type="match status" value="1"/>
</dbReference>
<comment type="caution">
    <text evidence="8">The sequence shown here is derived from an EMBL/GenBank/DDBJ whole genome shotgun (WGS) entry which is preliminary data.</text>
</comment>
<feature type="domain" description="U3 small nucleolar RNA-associated protein 6 homolog C-terminal" evidence="7">
    <location>
        <begin position="638"/>
        <end position="728"/>
    </location>
</feature>
<proteinExistence type="inferred from homology"/>
<keyword evidence="5" id="KW-0539">Nucleus</keyword>
<dbReference type="GO" id="GO:0030515">
    <property type="term" value="F:snoRNA binding"/>
    <property type="evidence" value="ECO:0007669"/>
    <property type="project" value="InterPro"/>
</dbReference>
<dbReference type="InterPro" id="IPR003107">
    <property type="entry name" value="HAT"/>
</dbReference>
<comment type="similarity">
    <text evidence="2">Belongs to the UTP6 family.</text>
</comment>
<name>A0A9J6A812_SOLCO</name>
<dbReference type="InterPro" id="IPR056907">
    <property type="entry name" value="UTP6_C"/>
</dbReference>
<evidence type="ECO:0000259" key="6">
    <source>
        <dbReference type="Pfam" id="PF08640"/>
    </source>
</evidence>
<dbReference type="InterPro" id="IPR013949">
    <property type="entry name" value="Utp6"/>
</dbReference>
<dbReference type="Pfam" id="PF08640">
    <property type="entry name" value="U3_assoc_6"/>
    <property type="match status" value="1"/>
</dbReference>
<evidence type="ECO:0000256" key="4">
    <source>
        <dbReference type="ARBA" id="ARBA00022737"/>
    </source>
</evidence>
<evidence type="ECO:0000313" key="8">
    <source>
        <dbReference type="EMBL" id="KAG5620649.1"/>
    </source>
</evidence>
<keyword evidence="3" id="KW-0698">rRNA processing</keyword>
<evidence type="ECO:0000259" key="7">
    <source>
        <dbReference type="Pfam" id="PF24892"/>
    </source>
</evidence>
<keyword evidence="4" id="KW-0677">Repeat</keyword>
<dbReference type="InterPro" id="IPR055347">
    <property type="entry name" value="UTP6_N"/>
</dbReference>
<dbReference type="Gene3D" id="1.25.40.10">
    <property type="entry name" value="Tetratricopeptide repeat domain"/>
    <property type="match status" value="3"/>
</dbReference>
<dbReference type="InterPro" id="IPR011990">
    <property type="entry name" value="TPR-like_helical_dom_sf"/>
</dbReference>
<sequence length="740" mass="85092">MADVVQFKLERMLPELDDLEKRGLFSRQEIAEIVKQRRKFEYRLKRPSPLKQDFVAYIDYEKSLDSLRLLRKKAQTKTTGDRKLKKSVSDYAGVSRIIEIYRLATTRFKGDIELWFQYLEFCRERRNGRMKKALAQVIRFHPKVPGVWIYAAAWEFDNNLNAAAARALMHSGLRACPTSEDLWVEYLRMELTYLNKLKARKVVLGEDEGTLVRSGKSAKEEQWRDENKELFIVLDDKREEDKLSNLHDGDSKEKLDLFREQGLSVLQTVYGGSIKALPSSFSLRTKFLDILEATDLGHSEDMRNEILDDMKRDFSKEPKYWDWLARQEVIDLNNPETTEAMTADQLSRAIQVYEEGLKIVPSASLFDCYAKFLMDVIHFKNKGSQSSELFSTASHVMDPISHLLVVYEKAETMGCITEDLACQHISFLLQLGKVDEAKTLVEKLCSGKFSEAVQLWALRFSIEMRFIQKNCTPNKAALSSIFEPLRSVLLKLPILEAETIWLMLHISIFLLLLHFWRTSVDEAESLLDIIEYLIGKHLLSASCDYICNASLRSVYMLADPIEFSACYIVKHVRDVQVNDGCMRHHSFIIGCALKYFSTHKKFFDKLVETSITLLAKDGGSDDGFSLSTTIVNFVLQRDGLGSARELYKRFLALPHPGLSLYRNCIELELNLASSGDKICLGNVRKLFETALTTYDQDVRLWQDYYNMEIKMGTSETAAAVHWRARKTLKKSISLLPSLDM</sequence>
<evidence type="ECO:0000313" key="9">
    <source>
        <dbReference type="Proteomes" id="UP000824120"/>
    </source>
</evidence>
<dbReference type="GO" id="GO:0032040">
    <property type="term" value="C:small-subunit processome"/>
    <property type="evidence" value="ECO:0007669"/>
    <property type="project" value="TreeGrafter"/>
</dbReference>
<dbReference type="OrthoDB" id="28112at2759"/>
<evidence type="ECO:0000256" key="1">
    <source>
        <dbReference type="ARBA" id="ARBA00004604"/>
    </source>
</evidence>
<keyword evidence="9" id="KW-1185">Reference proteome</keyword>
<dbReference type="GO" id="GO:0034388">
    <property type="term" value="C:Pwp2p-containing subcomplex of 90S preribosome"/>
    <property type="evidence" value="ECO:0007669"/>
    <property type="project" value="TreeGrafter"/>
</dbReference>
<dbReference type="Pfam" id="PF24892">
    <property type="entry name" value="UTP6_C"/>
    <property type="match status" value="2"/>
</dbReference>
<feature type="domain" description="U3 small nucleolar RNA-associated protein 6 N-terminal" evidence="6">
    <location>
        <begin position="9"/>
        <end position="94"/>
    </location>
</feature>
<accession>A0A9J6A812</accession>
<dbReference type="AlphaFoldDB" id="A0A9J6A812"/>
<dbReference type="Proteomes" id="UP000824120">
    <property type="component" value="Chromosome 2"/>
</dbReference>
<dbReference type="EMBL" id="JACXVP010000002">
    <property type="protein sequence ID" value="KAG5620649.1"/>
    <property type="molecule type" value="Genomic_DNA"/>
</dbReference>
<evidence type="ECO:0000256" key="5">
    <source>
        <dbReference type="ARBA" id="ARBA00023242"/>
    </source>
</evidence>
<dbReference type="GO" id="GO:0000462">
    <property type="term" value="P:maturation of SSU-rRNA from tricistronic rRNA transcript (SSU-rRNA, 5.8S rRNA, LSU-rRNA)"/>
    <property type="evidence" value="ECO:0007669"/>
    <property type="project" value="InterPro"/>
</dbReference>
<dbReference type="SMART" id="SM00386">
    <property type="entry name" value="HAT"/>
    <property type="match status" value="6"/>
</dbReference>
<protein>
    <recommendedName>
        <fullName evidence="10">U3 small nucleolar RNA-associated protein 6 homolog</fullName>
    </recommendedName>
</protein>
<evidence type="ECO:0000256" key="3">
    <source>
        <dbReference type="ARBA" id="ARBA00022552"/>
    </source>
</evidence>
<evidence type="ECO:0000256" key="2">
    <source>
        <dbReference type="ARBA" id="ARBA00010734"/>
    </source>
</evidence>
<organism evidence="8 9">
    <name type="scientific">Solanum commersonii</name>
    <name type="common">Commerson's wild potato</name>
    <name type="synonym">Commerson's nightshade</name>
    <dbReference type="NCBI Taxonomy" id="4109"/>
    <lineage>
        <taxon>Eukaryota</taxon>
        <taxon>Viridiplantae</taxon>
        <taxon>Streptophyta</taxon>
        <taxon>Embryophyta</taxon>
        <taxon>Tracheophyta</taxon>
        <taxon>Spermatophyta</taxon>
        <taxon>Magnoliopsida</taxon>
        <taxon>eudicotyledons</taxon>
        <taxon>Gunneridae</taxon>
        <taxon>Pentapetalae</taxon>
        <taxon>asterids</taxon>
        <taxon>lamiids</taxon>
        <taxon>Solanales</taxon>
        <taxon>Solanaceae</taxon>
        <taxon>Solanoideae</taxon>
        <taxon>Solaneae</taxon>
        <taxon>Solanum</taxon>
    </lineage>
</organism>